<organism evidence="1">
    <name type="scientific">Virus NIOZ-UU157</name>
    <dbReference type="NCBI Taxonomy" id="2763269"/>
    <lineage>
        <taxon>Viruses</taxon>
    </lineage>
</organism>
<dbReference type="EMBL" id="MW030556">
    <property type="protein sequence ID" value="QPI16320.1"/>
    <property type="molecule type" value="Genomic_DNA"/>
</dbReference>
<accession>A0A7S9STT9</accession>
<sequence>MAKDKYDDQDENEETGLSYAEQAELEDLIVKAAFNNSFNVITKRKTFDEILSNKSAKAGSTLMAHDPEKDMPTESLENMMAYFVDVEEYEKCAEIRDLINKK</sequence>
<gene>
    <name evidence="1" type="ORF">NIOZUU157_00210</name>
</gene>
<proteinExistence type="predicted"/>
<name>A0A7S9STT9_9VIRU</name>
<protein>
    <submittedName>
        <fullName evidence="1">Uncharacterized protein</fullName>
    </submittedName>
</protein>
<reference evidence="1" key="1">
    <citation type="submission" date="2020-08" db="EMBL/GenBank/DDBJ databases">
        <title>Bridging the membrane lipid divide: bacteria of the FCB group superphylum have the potential to synthesize archaeal ether lipids.</title>
        <authorList>
            <person name="Villanueva L."/>
            <person name="von Meijenfeldt F.A.B."/>
            <person name="Westbye A.B."/>
            <person name="Yadav S."/>
            <person name="Hopmans E.C."/>
            <person name="Dutilh B.E."/>
            <person name="Sinninghe Damste J.S."/>
        </authorList>
    </citation>
    <scope>NUCLEOTIDE SEQUENCE</scope>
    <source>
        <strain evidence="1">NIOZ-UU157</strain>
    </source>
</reference>
<evidence type="ECO:0000313" key="1">
    <source>
        <dbReference type="EMBL" id="QPI16320.1"/>
    </source>
</evidence>